<evidence type="ECO:0000313" key="3">
    <source>
        <dbReference type="Proteomes" id="UP000244677"/>
    </source>
</evidence>
<organism evidence="2 3">
    <name type="scientific">Flavobacterium kingsejongi</name>
    <dbReference type="NCBI Taxonomy" id="1678728"/>
    <lineage>
        <taxon>Bacteria</taxon>
        <taxon>Pseudomonadati</taxon>
        <taxon>Bacteroidota</taxon>
        <taxon>Flavobacteriia</taxon>
        <taxon>Flavobacteriales</taxon>
        <taxon>Flavobacteriaceae</taxon>
        <taxon>Flavobacterium</taxon>
    </lineage>
</organism>
<reference evidence="2 3" key="1">
    <citation type="submission" date="2017-04" db="EMBL/GenBank/DDBJ databases">
        <title>Complete genome sequence of Flavobacterium kingsejong AJ004.</title>
        <authorList>
            <person name="Lee P.C."/>
        </authorList>
    </citation>
    <scope>NUCLEOTIDE SEQUENCE [LARGE SCALE GENOMIC DNA]</scope>
    <source>
        <strain evidence="2 3">AJ004</strain>
    </source>
</reference>
<protein>
    <submittedName>
        <fullName evidence="2">Uncharacterized protein</fullName>
    </submittedName>
</protein>
<dbReference type="Proteomes" id="UP000244677">
    <property type="component" value="Chromosome"/>
</dbReference>
<evidence type="ECO:0000313" key="2">
    <source>
        <dbReference type="EMBL" id="AWG26773.1"/>
    </source>
</evidence>
<accession>A0A2S1LSN5</accession>
<dbReference type="KEGG" id="fki:FK004_16820"/>
<proteinExistence type="predicted"/>
<keyword evidence="3" id="KW-1185">Reference proteome</keyword>
<dbReference type="AlphaFoldDB" id="A0A2S1LSN5"/>
<evidence type="ECO:0000256" key="1">
    <source>
        <dbReference type="SAM" id="MobiDB-lite"/>
    </source>
</evidence>
<dbReference type="OrthoDB" id="1377422at2"/>
<feature type="region of interest" description="Disordered" evidence="1">
    <location>
        <begin position="1"/>
        <end position="26"/>
    </location>
</feature>
<gene>
    <name evidence="2" type="ORF">FK004_16820</name>
</gene>
<dbReference type="RefSeq" id="WP_108738275.1">
    <property type="nucleotide sequence ID" value="NZ_CP020919.1"/>
</dbReference>
<feature type="region of interest" description="Disordered" evidence="1">
    <location>
        <begin position="41"/>
        <end position="63"/>
    </location>
</feature>
<feature type="compositionally biased region" description="Acidic residues" evidence="1">
    <location>
        <begin position="104"/>
        <end position="114"/>
    </location>
</feature>
<sequence length="114" mass="13144">MKKENEKTDKKIVPKTPDTTKDKDNFDVHDKYLAMEQEGVQYTKDSNPTRNSDHNETANDELLYDEANDTLKISRDSEVYDADDTILEDNIEISRESHQSVSSDQDDEDLLSDD</sequence>
<dbReference type="EMBL" id="CP020919">
    <property type="protein sequence ID" value="AWG26773.1"/>
    <property type="molecule type" value="Genomic_DNA"/>
</dbReference>
<name>A0A2S1LSN5_9FLAO</name>
<feature type="region of interest" description="Disordered" evidence="1">
    <location>
        <begin position="90"/>
        <end position="114"/>
    </location>
</feature>